<dbReference type="SUPFAM" id="SSF46785">
    <property type="entry name" value="Winged helix' DNA-binding domain"/>
    <property type="match status" value="1"/>
</dbReference>
<comment type="caution">
    <text evidence="7">The sequence shown here is derived from an EMBL/GenBank/DDBJ whole genome shotgun (WGS) entry which is preliminary data.</text>
</comment>
<dbReference type="Gene3D" id="1.10.10.10">
    <property type="entry name" value="Winged helix-like DNA-binding domain superfamily/Winged helix DNA-binding domain"/>
    <property type="match status" value="1"/>
</dbReference>
<dbReference type="PATRIC" id="fig|452.5.peg.2146"/>
<dbReference type="RefSeq" id="WP_058483870.1">
    <property type="nucleotide sequence ID" value="NZ_CAAAII010000007.1"/>
</dbReference>
<feature type="active site" description="Proton acceptor" evidence="4">
    <location>
        <position position="236"/>
    </location>
</feature>
<name>A0A0W0YYZ1_LEGSP</name>
<dbReference type="InterPro" id="IPR029063">
    <property type="entry name" value="SAM-dependent_MTases_sf"/>
</dbReference>
<keyword evidence="8" id="KW-1185">Reference proteome</keyword>
<proteinExistence type="predicted"/>
<reference evidence="7 8" key="1">
    <citation type="submission" date="2015-11" db="EMBL/GenBank/DDBJ databases">
        <title>Genomic analysis of 38 Legionella species identifies large and diverse effector repertoires.</title>
        <authorList>
            <person name="Burstein D."/>
            <person name="Amaro F."/>
            <person name="Zusman T."/>
            <person name="Lifshitz Z."/>
            <person name="Cohen O."/>
            <person name="Gilbert J.A."/>
            <person name="Pupko T."/>
            <person name="Shuman H.A."/>
            <person name="Segal G."/>
        </authorList>
    </citation>
    <scope>NUCLEOTIDE SEQUENCE [LARGE SCALE GENOMIC DNA]</scope>
    <source>
        <strain evidence="7 8">Mt.St.Helens-9</strain>
    </source>
</reference>
<dbReference type="InterPro" id="IPR016461">
    <property type="entry name" value="COMT-like"/>
</dbReference>
<dbReference type="GO" id="GO:0008171">
    <property type="term" value="F:O-methyltransferase activity"/>
    <property type="evidence" value="ECO:0007669"/>
    <property type="project" value="InterPro"/>
</dbReference>
<keyword evidence="3" id="KW-0949">S-adenosyl-L-methionine</keyword>
<dbReference type="SUPFAM" id="SSF53335">
    <property type="entry name" value="S-adenosyl-L-methionine-dependent methyltransferases"/>
    <property type="match status" value="1"/>
</dbReference>
<dbReference type="InterPro" id="IPR036388">
    <property type="entry name" value="WH-like_DNA-bd_sf"/>
</dbReference>
<evidence type="ECO:0000256" key="4">
    <source>
        <dbReference type="PIRSR" id="PIRSR005739-1"/>
    </source>
</evidence>
<dbReference type="PANTHER" id="PTHR43712:SF2">
    <property type="entry name" value="O-METHYLTRANSFERASE CICE"/>
    <property type="match status" value="1"/>
</dbReference>
<dbReference type="PANTHER" id="PTHR43712">
    <property type="entry name" value="PUTATIVE (AFU_ORTHOLOGUE AFUA_4G14580)-RELATED"/>
    <property type="match status" value="1"/>
</dbReference>
<dbReference type="OrthoDB" id="9766840at2"/>
<dbReference type="PROSITE" id="PS51683">
    <property type="entry name" value="SAM_OMT_II"/>
    <property type="match status" value="1"/>
</dbReference>
<evidence type="ECO:0000256" key="3">
    <source>
        <dbReference type="ARBA" id="ARBA00022691"/>
    </source>
</evidence>
<accession>A0A0W0YYZ1</accession>
<evidence type="ECO:0000313" key="7">
    <source>
        <dbReference type="EMBL" id="KTD62100.1"/>
    </source>
</evidence>
<feature type="domain" description="O-methyltransferase C-terminal" evidence="5">
    <location>
        <begin position="105"/>
        <end position="305"/>
    </location>
</feature>
<dbReference type="GO" id="GO:0032259">
    <property type="term" value="P:methylation"/>
    <property type="evidence" value="ECO:0007669"/>
    <property type="project" value="UniProtKB-KW"/>
</dbReference>
<dbReference type="InterPro" id="IPR001077">
    <property type="entry name" value="COMT_C"/>
</dbReference>
<dbReference type="InterPro" id="IPR036390">
    <property type="entry name" value="WH_DNA-bd_sf"/>
</dbReference>
<evidence type="ECO:0000259" key="6">
    <source>
        <dbReference type="Pfam" id="PF08100"/>
    </source>
</evidence>
<dbReference type="Pfam" id="PF08100">
    <property type="entry name" value="Dimerisation"/>
    <property type="match status" value="1"/>
</dbReference>
<dbReference type="GO" id="GO:0046983">
    <property type="term" value="F:protein dimerization activity"/>
    <property type="evidence" value="ECO:0007669"/>
    <property type="project" value="InterPro"/>
</dbReference>
<organism evidence="7 8">
    <name type="scientific">Legionella spiritensis</name>
    <dbReference type="NCBI Taxonomy" id="452"/>
    <lineage>
        <taxon>Bacteria</taxon>
        <taxon>Pseudomonadati</taxon>
        <taxon>Pseudomonadota</taxon>
        <taxon>Gammaproteobacteria</taxon>
        <taxon>Legionellales</taxon>
        <taxon>Legionellaceae</taxon>
        <taxon>Legionella</taxon>
    </lineage>
</organism>
<dbReference type="AlphaFoldDB" id="A0A0W0YYZ1"/>
<dbReference type="STRING" id="452.Lspi_1950"/>
<sequence>MLAKLLYGYKATQCLYVAAKLNIADYLAKQNLSASELAELTNTKSEPLCRVMRCLVALGVFQENNDKFALNDEAYYLLSDSERSMKDFIVLCGEELYQSTGNLLYTVQTGKPSFNHMFGMSHVEYLEKHPEKAKIFHDAMGNSMQLTVKNVVKHYDFFPFKKIIDIGGGKGQLLCEILKNHPESEGIVFDLENAKHLALEYISNASLNHRCEFVSGNFFISTPTEGDLYLLKVVLHEWDDTSARLILQNCKKNMARSAKLLIIEKVVEDSKCRDLIHLGDINMLINYTGKERTIEEFSNLLLDSGMKLIRKIDTETVFSILEVEIN</sequence>
<dbReference type="Proteomes" id="UP000054877">
    <property type="component" value="Unassembled WGS sequence"/>
</dbReference>
<evidence type="ECO:0000259" key="5">
    <source>
        <dbReference type="Pfam" id="PF00891"/>
    </source>
</evidence>
<dbReference type="PIRSF" id="PIRSF005739">
    <property type="entry name" value="O-mtase"/>
    <property type="match status" value="1"/>
</dbReference>
<evidence type="ECO:0000256" key="1">
    <source>
        <dbReference type="ARBA" id="ARBA00022603"/>
    </source>
</evidence>
<gene>
    <name evidence="7" type="ORF">Lspi_1950</name>
</gene>
<protein>
    <submittedName>
        <fullName evidence="7">O-methyltransferase</fullName>
    </submittedName>
</protein>
<dbReference type="Pfam" id="PF00891">
    <property type="entry name" value="Methyltransf_2"/>
    <property type="match status" value="1"/>
</dbReference>
<keyword evidence="2 7" id="KW-0808">Transferase</keyword>
<evidence type="ECO:0000313" key="8">
    <source>
        <dbReference type="Proteomes" id="UP000054877"/>
    </source>
</evidence>
<dbReference type="Gene3D" id="3.40.50.150">
    <property type="entry name" value="Vaccinia Virus protein VP39"/>
    <property type="match status" value="1"/>
</dbReference>
<evidence type="ECO:0000256" key="2">
    <source>
        <dbReference type="ARBA" id="ARBA00022679"/>
    </source>
</evidence>
<dbReference type="InterPro" id="IPR012967">
    <property type="entry name" value="COMT_dimerisation"/>
</dbReference>
<feature type="domain" description="O-methyltransferase dimerisation" evidence="6">
    <location>
        <begin position="4"/>
        <end position="68"/>
    </location>
</feature>
<keyword evidence="1 7" id="KW-0489">Methyltransferase</keyword>
<dbReference type="EMBL" id="LNYX01000030">
    <property type="protein sequence ID" value="KTD62100.1"/>
    <property type="molecule type" value="Genomic_DNA"/>
</dbReference>
<dbReference type="Gene3D" id="1.10.287.1350">
    <property type="match status" value="1"/>
</dbReference>